<proteinExistence type="predicted"/>
<comment type="caution">
    <text evidence="1">The sequence shown here is derived from an EMBL/GenBank/DDBJ whole genome shotgun (WGS) entry which is preliminary data.</text>
</comment>
<dbReference type="EMBL" id="JBHTCG010000003">
    <property type="protein sequence ID" value="MFC7381725.1"/>
    <property type="molecule type" value="Genomic_DNA"/>
</dbReference>
<accession>A0ABW2NZY6</accession>
<keyword evidence="2" id="KW-1185">Reference proteome</keyword>
<evidence type="ECO:0000313" key="2">
    <source>
        <dbReference type="Proteomes" id="UP001596496"/>
    </source>
</evidence>
<dbReference type="RefSeq" id="WP_380824744.1">
    <property type="nucleotide sequence ID" value="NZ_JBHTCG010000003.1"/>
</dbReference>
<protein>
    <submittedName>
        <fullName evidence="1">Uncharacterized protein</fullName>
    </submittedName>
</protein>
<evidence type="ECO:0000313" key="1">
    <source>
        <dbReference type="EMBL" id="MFC7381725.1"/>
    </source>
</evidence>
<dbReference type="Proteomes" id="UP001596496">
    <property type="component" value="Unassembled WGS sequence"/>
</dbReference>
<reference evidence="2" key="1">
    <citation type="journal article" date="2019" name="Int. J. Syst. Evol. Microbiol.">
        <title>The Global Catalogue of Microorganisms (GCM) 10K type strain sequencing project: providing services to taxonomists for standard genome sequencing and annotation.</title>
        <authorList>
            <consortium name="The Broad Institute Genomics Platform"/>
            <consortium name="The Broad Institute Genome Sequencing Center for Infectious Disease"/>
            <person name="Wu L."/>
            <person name="Ma J."/>
        </authorList>
    </citation>
    <scope>NUCLEOTIDE SEQUENCE [LARGE SCALE GENOMIC DNA]</scope>
    <source>
        <strain evidence="2">CECT 7649</strain>
    </source>
</reference>
<gene>
    <name evidence="1" type="ORF">ACFQSB_05870</name>
</gene>
<sequence>MMNFIFDGGTITEPARIRVQADELDAAQFWPWDQSATELPAATAARIPAARTVRKNKQTISLLAERDA</sequence>
<organism evidence="1 2">
    <name type="scientific">Sphaerisporangium rhizosphaerae</name>
    <dbReference type="NCBI Taxonomy" id="2269375"/>
    <lineage>
        <taxon>Bacteria</taxon>
        <taxon>Bacillati</taxon>
        <taxon>Actinomycetota</taxon>
        <taxon>Actinomycetes</taxon>
        <taxon>Streptosporangiales</taxon>
        <taxon>Streptosporangiaceae</taxon>
        <taxon>Sphaerisporangium</taxon>
    </lineage>
</organism>
<name>A0ABW2NZY6_9ACTN</name>